<dbReference type="EMBL" id="ACIL03000007">
    <property type="protein sequence ID" value="ESL03793.1"/>
    <property type="molecule type" value="Genomic_DNA"/>
</dbReference>
<feature type="domain" description="Glycosyltransferase 2-like" evidence="2">
    <location>
        <begin position="10"/>
        <end position="138"/>
    </location>
</feature>
<dbReference type="STRING" id="592026.GCWU0000282_000960"/>
<dbReference type="GO" id="GO:0016740">
    <property type="term" value="F:transferase activity"/>
    <property type="evidence" value="ECO:0007669"/>
    <property type="project" value="UniProtKB-KW"/>
</dbReference>
<keyword evidence="1" id="KW-1133">Transmembrane helix</keyword>
<dbReference type="HOGENOM" id="CLU_033536_5_0_9"/>
<gene>
    <name evidence="3" type="ORF">GCWU0000282_000960</name>
</gene>
<dbReference type="InterPro" id="IPR001173">
    <property type="entry name" value="Glyco_trans_2-like"/>
</dbReference>
<dbReference type="SUPFAM" id="SSF53448">
    <property type="entry name" value="Nucleotide-diphospho-sugar transferases"/>
    <property type="match status" value="1"/>
</dbReference>
<feature type="transmembrane region" description="Helical" evidence="1">
    <location>
        <begin position="271"/>
        <end position="292"/>
    </location>
</feature>
<keyword evidence="3" id="KW-0808">Transferase</keyword>
<keyword evidence="4" id="KW-1185">Reference proteome</keyword>
<sequence length="314" mass="36444">MDNKEKNFVSAVVYIHNEEKRIPNFLNKILDIFQRNFEHAEIICVNDHSGDESVVKIKDISQNKLGGLVSVSLLNLSYFHGVETAMSAGVDMAIGDFVFEFDSLNFDFDDDLIMKTYRHSIDKGYDIVSTVPNKKEKFTSAIFYKLVEKLTNSSDRMYTERFRLLSRRAVNRIGSMNKTILYRKILYMNCGLKTDIIRYDTVNAEKEVFDNKIRGYRTSLAIDSLILFTELGYKFSFTMTILMMLISVLMLFYSAFIYFTSNPIEGWTTTILFLAVAFFGLFGILTIVIKYLQIIVDLIFKKKRYTFESIEKLN</sequence>
<evidence type="ECO:0000313" key="3">
    <source>
        <dbReference type="EMBL" id="ESL03793.1"/>
    </source>
</evidence>
<proteinExistence type="predicted"/>
<evidence type="ECO:0000259" key="2">
    <source>
        <dbReference type="Pfam" id="PF00535"/>
    </source>
</evidence>
<name>V2Y4C2_9FIRM</name>
<dbReference type="Proteomes" id="UP000018227">
    <property type="component" value="Unassembled WGS sequence"/>
</dbReference>
<comment type="caution">
    <text evidence="3">The sequence shown here is derived from an EMBL/GenBank/DDBJ whole genome shotgun (WGS) entry which is preliminary data.</text>
</comment>
<dbReference type="eggNOG" id="COG1215">
    <property type="taxonomic scope" value="Bacteria"/>
</dbReference>
<reference evidence="3 4" key="1">
    <citation type="submission" date="2013-06" db="EMBL/GenBank/DDBJ databases">
        <authorList>
            <person name="Weinstock G."/>
            <person name="Sodergren E."/>
            <person name="Clifton S."/>
            <person name="Fulton L."/>
            <person name="Fulton B."/>
            <person name="Courtney L."/>
            <person name="Fronick C."/>
            <person name="Harrison M."/>
            <person name="Strong C."/>
            <person name="Farmer C."/>
            <person name="Delahaunty K."/>
            <person name="Markovic C."/>
            <person name="Hall O."/>
            <person name="Minx P."/>
            <person name="Tomlinson C."/>
            <person name="Mitreva M."/>
            <person name="Nelson J."/>
            <person name="Hou S."/>
            <person name="Wollam A."/>
            <person name="Pepin K.H."/>
            <person name="Johnson M."/>
            <person name="Bhonagiri V."/>
            <person name="Nash W.E."/>
            <person name="Warren W."/>
            <person name="Chinwalla A."/>
            <person name="Mardis E.R."/>
            <person name="Wilson R.K."/>
        </authorList>
    </citation>
    <scope>NUCLEOTIDE SEQUENCE [LARGE SCALE GENOMIC DNA]</scope>
    <source>
        <strain evidence="3 4">ATCC 51271</strain>
    </source>
</reference>
<dbReference type="PANTHER" id="PTHR48090">
    <property type="entry name" value="UNDECAPRENYL-PHOSPHATE 4-DEOXY-4-FORMAMIDO-L-ARABINOSE TRANSFERASE-RELATED"/>
    <property type="match status" value="1"/>
</dbReference>
<organism evidence="3 4">
    <name type="scientific">Catonella morbi ATCC 51271</name>
    <dbReference type="NCBI Taxonomy" id="592026"/>
    <lineage>
        <taxon>Bacteria</taxon>
        <taxon>Bacillati</taxon>
        <taxon>Bacillota</taxon>
        <taxon>Clostridia</taxon>
        <taxon>Lachnospirales</taxon>
        <taxon>Lachnospiraceae</taxon>
        <taxon>Catonella</taxon>
    </lineage>
</organism>
<keyword evidence="1" id="KW-0472">Membrane</keyword>
<dbReference type="Gene3D" id="3.90.550.10">
    <property type="entry name" value="Spore Coat Polysaccharide Biosynthesis Protein SpsA, Chain A"/>
    <property type="match status" value="1"/>
</dbReference>
<dbReference type="InterPro" id="IPR050256">
    <property type="entry name" value="Glycosyltransferase_2"/>
</dbReference>
<protein>
    <submittedName>
        <fullName evidence="3">Glycosyltransferase, group 2 family protein</fullName>
    </submittedName>
</protein>
<feature type="transmembrane region" description="Helical" evidence="1">
    <location>
        <begin position="235"/>
        <end position="259"/>
    </location>
</feature>
<dbReference type="RefSeq" id="WP_023353842.1">
    <property type="nucleotide sequence ID" value="NZ_KI535367.1"/>
</dbReference>
<dbReference type="OrthoDB" id="9807778at2"/>
<evidence type="ECO:0000313" key="4">
    <source>
        <dbReference type="Proteomes" id="UP000018227"/>
    </source>
</evidence>
<dbReference type="AlphaFoldDB" id="V2Y4C2"/>
<dbReference type="PANTHER" id="PTHR48090:SF8">
    <property type="entry name" value="GLYCOSYLTRANSFERASE CSBB-RELATED"/>
    <property type="match status" value="1"/>
</dbReference>
<dbReference type="InterPro" id="IPR029044">
    <property type="entry name" value="Nucleotide-diphossugar_trans"/>
</dbReference>
<keyword evidence="1" id="KW-0812">Transmembrane</keyword>
<evidence type="ECO:0000256" key="1">
    <source>
        <dbReference type="SAM" id="Phobius"/>
    </source>
</evidence>
<dbReference type="GO" id="GO:0005886">
    <property type="term" value="C:plasma membrane"/>
    <property type="evidence" value="ECO:0007669"/>
    <property type="project" value="TreeGrafter"/>
</dbReference>
<dbReference type="Pfam" id="PF00535">
    <property type="entry name" value="Glycos_transf_2"/>
    <property type="match status" value="1"/>
</dbReference>
<accession>V2Y4C2</accession>